<evidence type="ECO:0000259" key="1">
    <source>
        <dbReference type="Pfam" id="PF02342"/>
    </source>
</evidence>
<dbReference type="Pfam" id="PF02342">
    <property type="entry name" value="TerD"/>
    <property type="match status" value="1"/>
</dbReference>
<name>A0ABV8L902_9NOCA</name>
<evidence type="ECO:0000313" key="2">
    <source>
        <dbReference type="EMBL" id="MFC4127297.1"/>
    </source>
</evidence>
<sequence>MTGLPFQPRPLAHVTMGLGWDPADRGGFFRRGNSDIDLNAAALLFAGTDFVDVAYHEQLTSRDGSTRHLGDSVTGDGDGDNEMIVVDLTKVDPVVTAVVFLVSCYTGHRFGQIENGFCRVVDNVTGVELVRFDLADAAEHTGLVIGMLHRPRGSWEYTAIVEPIQVEHIADAVPLIARQLGR</sequence>
<dbReference type="Proteomes" id="UP001595767">
    <property type="component" value="Unassembled WGS sequence"/>
</dbReference>
<dbReference type="InterPro" id="IPR003325">
    <property type="entry name" value="TerD"/>
</dbReference>
<evidence type="ECO:0000313" key="3">
    <source>
        <dbReference type="Proteomes" id="UP001595767"/>
    </source>
</evidence>
<dbReference type="PANTHER" id="PTHR32097:SF17">
    <property type="entry name" value="CAMP-BINDING PROTEIN 1-RELATED"/>
    <property type="match status" value="1"/>
</dbReference>
<protein>
    <submittedName>
        <fullName evidence="2">TerD family protein</fullName>
    </submittedName>
</protein>
<dbReference type="InterPro" id="IPR051324">
    <property type="entry name" value="Stress/Tellurium_Resist"/>
</dbReference>
<dbReference type="PANTHER" id="PTHR32097">
    <property type="entry name" value="CAMP-BINDING PROTEIN 1-RELATED"/>
    <property type="match status" value="1"/>
</dbReference>
<keyword evidence="3" id="KW-1185">Reference proteome</keyword>
<organism evidence="2 3">
    <name type="scientific">Nocardia rhizosphaerae</name>
    <dbReference type="NCBI Taxonomy" id="1691571"/>
    <lineage>
        <taxon>Bacteria</taxon>
        <taxon>Bacillati</taxon>
        <taxon>Actinomycetota</taxon>
        <taxon>Actinomycetes</taxon>
        <taxon>Mycobacteriales</taxon>
        <taxon>Nocardiaceae</taxon>
        <taxon>Nocardia</taxon>
    </lineage>
</organism>
<accession>A0ABV8L902</accession>
<dbReference type="Gene3D" id="2.60.60.30">
    <property type="entry name" value="sav2460 like domains"/>
    <property type="match status" value="1"/>
</dbReference>
<dbReference type="RefSeq" id="WP_378552598.1">
    <property type="nucleotide sequence ID" value="NZ_JBHSBA010000014.1"/>
</dbReference>
<proteinExistence type="predicted"/>
<reference evidence="3" key="1">
    <citation type="journal article" date="2019" name="Int. J. Syst. Evol. Microbiol.">
        <title>The Global Catalogue of Microorganisms (GCM) 10K type strain sequencing project: providing services to taxonomists for standard genome sequencing and annotation.</title>
        <authorList>
            <consortium name="The Broad Institute Genomics Platform"/>
            <consortium name="The Broad Institute Genome Sequencing Center for Infectious Disease"/>
            <person name="Wu L."/>
            <person name="Ma J."/>
        </authorList>
    </citation>
    <scope>NUCLEOTIDE SEQUENCE [LARGE SCALE GENOMIC DNA]</scope>
    <source>
        <strain evidence="3">CGMCC 4.7204</strain>
    </source>
</reference>
<dbReference type="CDD" id="cd06974">
    <property type="entry name" value="TerD_like"/>
    <property type="match status" value="1"/>
</dbReference>
<dbReference type="EMBL" id="JBHSBA010000014">
    <property type="protein sequence ID" value="MFC4127297.1"/>
    <property type="molecule type" value="Genomic_DNA"/>
</dbReference>
<comment type="caution">
    <text evidence="2">The sequence shown here is derived from an EMBL/GenBank/DDBJ whole genome shotgun (WGS) entry which is preliminary data.</text>
</comment>
<gene>
    <name evidence="2" type="ORF">ACFOW8_20405</name>
</gene>
<feature type="domain" description="TerD" evidence="1">
    <location>
        <begin position="11"/>
        <end position="164"/>
    </location>
</feature>